<name>A0A183J9Q7_9BILA</name>
<dbReference type="OrthoDB" id="190846at2759"/>
<accession>A0A183J9Q7</accession>
<evidence type="ECO:0000313" key="3">
    <source>
        <dbReference type="WBParaSite" id="SBAD_0001301501-mRNA-1"/>
    </source>
</evidence>
<dbReference type="GO" id="GO:0006629">
    <property type="term" value="P:lipid metabolic process"/>
    <property type="evidence" value="ECO:0007669"/>
    <property type="project" value="InterPro"/>
</dbReference>
<evidence type="ECO:0000313" key="1">
    <source>
        <dbReference type="EMBL" id="VDP50092.1"/>
    </source>
</evidence>
<dbReference type="InterPro" id="IPR003386">
    <property type="entry name" value="LACT/PDAT_acylTrfase"/>
</dbReference>
<gene>
    <name evidence="1" type="ORF">SBAD_LOCUS12605</name>
</gene>
<protein>
    <submittedName>
        <fullName evidence="3">Peptidase_S9 domain-containing protein</fullName>
    </submittedName>
</protein>
<proteinExistence type="predicted"/>
<dbReference type="WBParaSite" id="SBAD_0001301501-mRNA-1">
    <property type="protein sequence ID" value="SBAD_0001301501-mRNA-1"/>
    <property type="gene ID" value="SBAD_0001301501"/>
</dbReference>
<dbReference type="Gene3D" id="3.40.50.1820">
    <property type="entry name" value="alpha/beta hydrolase"/>
    <property type="match status" value="1"/>
</dbReference>
<reference evidence="3" key="1">
    <citation type="submission" date="2016-06" db="UniProtKB">
        <authorList>
            <consortium name="WormBaseParasite"/>
        </authorList>
    </citation>
    <scope>IDENTIFICATION</scope>
</reference>
<sequence>MYGYNVSTPEMLVYKKGYFPDYQPREIMGDGDGTVNVRSLKACNLLKTKQSQPVYTFEILKGEHMQILNHPQMLKYVQELLVPSRKTF</sequence>
<dbReference type="EMBL" id="UZAM01018272">
    <property type="protein sequence ID" value="VDP50092.1"/>
    <property type="molecule type" value="Genomic_DNA"/>
</dbReference>
<dbReference type="Proteomes" id="UP000270296">
    <property type="component" value="Unassembled WGS sequence"/>
</dbReference>
<organism evidence="3">
    <name type="scientific">Soboliphyme baturini</name>
    <dbReference type="NCBI Taxonomy" id="241478"/>
    <lineage>
        <taxon>Eukaryota</taxon>
        <taxon>Metazoa</taxon>
        <taxon>Ecdysozoa</taxon>
        <taxon>Nematoda</taxon>
        <taxon>Enoplea</taxon>
        <taxon>Dorylaimia</taxon>
        <taxon>Dioctophymatida</taxon>
        <taxon>Dioctophymatoidea</taxon>
        <taxon>Soboliphymatidae</taxon>
        <taxon>Soboliphyme</taxon>
    </lineage>
</organism>
<dbReference type="AlphaFoldDB" id="A0A183J9Q7"/>
<dbReference type="GO" id="GO:0008374">
    <property type="term" value="F:O-acyltransferase activity"/>
    <property type="evidence" value="ECO:0007669"/>
    <property type="project" value="InterPro"/>
</dbReference>
<evidence type="ECO:0000313" key="2">
    <source>
        <dbReference type="Proteomes" id="UP000270296"/>
    </source>
</evidence>
<reference evidence="1 2" key="2">
    <citation type="submission" date="2018-11" db="EMBL/GenBank/DDBJ databases">
        <authorList>
            <consortium name="Pathogen Informatics"/>
        </authorList>
    </citation>
    <scope>NUCLEOTIDE SEQUENCE [LARGE SCALE GENOMIC DNA]</scope>
</reference>
<keyword evidence="2" id="KW-1185">Reference proteome</keyword>
<dbReference type="Pfam" id="PF02450">
    <property type="entry name" value="LCAT"/>
    <property type="match status" value="1"/>
</dbReference>
<dbReference type="InterPro" id="IPR029058">
    <property type="entry name" value="AB_hydrolase_fold"/>
</dbReference>